<protein>
    <submittedName>
        <fullName evidence="2">Uncharacterized protein</fullName>
    </submittedName>
</protein>
<dbReference type="AlphaFoldDB" id="A0A409Y115"/>
<evidence type="ECO:0000256" key="1">
    <source>
        <dbReference type="SAM" id="MobiDB-lite"/>
    </source>
</evidence>
<dbReference type="InParanoid" id="A0A409Y115"/>
<dbReference type="Proteomes" id="UP000284706">
    <property type="component" value="Unassembled WGS sequence"/>
</dbReference>
<evidence type="ECO:0000313" key="3">
    <source>
        <dbReference type="Proteomes" id="UP000284706"/>
    </source>
</evidence>
<comment type="caution">
    <text evidence="2">The sequence shown here is derived from an EMBL/GenBank/DDBJ whole genome shotgun (WGS) entry which is preliminary data.</text>
</comment>
<organism evidence="2 3">
    <name type="scientific">Gymnopilus dilepis</name>
    <dbReference type="NCBI Taxonomy" id="231916"/>
    <lineage>
        <taxon>Eukaryota</taxon>
        <taxon>Fungi</taxon>
        <taxon>Dikarya</taxon>
        <taxon>Basidiomycota</taxon>
        <taxon>Agaricomycotina</taxon>
        <taxon>Agaricomycetes</taxon>
        <taxon>Agaricomycetidae</taxon>
        <taxon>Agaricales</taxon>
        <taxon>Agaricineae</taxon>
        <taxon>Hymenogastraceae</taxon>
        <taxon>Gymnopilus</taxon>
    </lineage>
</organism>
<name>A0A409Y115_9AGAR</name>
<feature type="region of interest" description="Disordered" evidence="1">
    <location>
        <begin position="218"/>
        <end position="240"/>
    </location>
</feature>
<proteinExistence type="predicted"/>
<dbReference type="EMBL" id="NHYE01001343">
    <property type="protein sequence ID" value="PPQ96643.1"/>
    <property type="molecule type" value="Genomic_DNA"/>
</dbReference>
<sequence>MDVFVGRSLFVLVLGFVTLHCAEHRLILRPSIEAFLAASGSAHYTFSRLYTSCSTLRMRHVTPVVFGCRSLSRKLNKDWVGWVPLEARCNIRLSALSKPAKPMWANMDEVRGSGGQVLLRPFLEAQALLVVMVLKLATTGWWRNDVKWLLDDPFFAHVPEVVVVAENDQVDVQVVQTTNCPVMASSASSQMLVGRMVANDKLPCNGVQRQLTDARWQNGSAQHRMRRRERQDNDKQCPTPPILSWRTLLRPPLIVERIIRDADWPGR</sequence>
<gene>
    <name evidence="2" type="ORF">CVT26_010667</name>
</gene>
<accession>A0A409Y115</accession>
<keyword evidence="3" id="KW-1185">Reference proteome</keyword>
<evidence type="ECO:0000313" key="2">
    <source>
        <dbReference type="EMBL" id="PPQ96643.1"/>
    </source>
</evidence>
<reference evidence="2 3" key="1">
    <citation type="journal article" date="2018" name="Evol. Lett.">
        <title>Horizontal gene cluster transfer increased hallucinogenic mushroom diversity.</title>
        <authorList>
            <person name="Reynolds H.T."/>
            <person name="Vijayakumar V."/>
            <person name="Gluck-Thaler E."/>
            <person name="Korotkin H.B."/>
            <person name="Matheny P.B."/>
            <person name="Slot J.C."/>
        </authorList>
    </citation>
    <scope>NUCLEOTIDE SEQUENCE [LARGE SCALE GENOMIC DNA]</scope>
    <source>
        <strain evidence="2 3">SRW20</strain>
    </source>
</reference>